<evidence type="ECO:0000313" key="2">
    <source>
        <dbReference type="Proteomes" id="UP001205906"/>
    </source>
</evidence>
<dbReference type="Proteomes" id="UP001205906">
    <property type="component" value="Unassembled WGS sequence"/>
</dbReference>
<name>A0ABT1C7P4_9HYPH</name>
<protein>
    <submittedName>
        <fullName evidence="1">Phage minor head protein</fullName>
    </submittedName>
</protein>
<evidence type="ECO:0000313" key="1">
    <source>
        <dbReference type="EMBL" id="MCO6050845.1"/>
    </source>
</evidence>
<dbReference type="EMBL" id="JAMXQS010000006">
    <property type="protein sequence ID" value="MCO6050845.1"/>
    <property type="molecule type" value="Genomic_DNA"/>
</dbReference>
<reference evidence="1 2" key="1">
    <citation type="submission" date="2022-06" db="EMBL/GenBank/DDBJ databases">
        <title>Mesorhizobium sp. strain RP14 Genome sequencing and assembly.</title>
        <authorList>
            <person name="Kim I."/>
        </authorList>
    </citation>
    <scope>NUCLEOTIDE SEQUENCE [LARGE SCALE GENOMIC DNA]</scope>
    <source>
        <strain evidence="2">RP14(2022)</strain>
    </source>
</reference>
<comment type="caution">
    <text evidence="1">The sequence shown here is derived from an EMBL/GenBank/DDBJ whole genome shotgun (WGS) entry which is preliminary data.</text>
</comment>
<organism evidence="1 2">
    <name type="scientific">Mesorhizobium liriopis</name>
    <dbReference type="NCBI Taxonomy" id="2953882"/>
    <lineage>
        <taxon>Bacteria</taxon>
        <taxon>Pseudomonadati</taxon>
        <taxon>Pseudomonadota</taxon>
        <taxon>Alphaproteobacteria</taxon>
        <taxon>Hyphomicrobiales</taxon>
        <taxon>Phyllobacteriaceae</taxon>
        <taxon>Mesorhizobium</taxon>
    </lineage>
</organism>
<proteinExistence type="predicted"/>
<keyword evidence="2" id="KW-1185">Reference proteome</keyword>
<gene>
    <name evidence="1" type="ORF">NGM99_13760</name>
</gene>
<dbReference type="RefSeq" id="WP_252819814.1">
    <property type="nucleotide sequence ID" value="NZ_JAMXQS010000006.1"/>
</dbReference>
<sequence length="349" mass="38615">MPRSTREMIEELLATYDDRLANAFLAAIDDIRNSITLRVIVERLEKGDVQGAIEAMQIDAEAFARLEVAIAEAYNSGGQATVGNLPRLTDPAGNRIQFRFGVRNPEGEAWLRDHSATLVTRIVDDQRTAIRQALTDGLARGENPRRTALDVVGRISRATNRREGGVIGLTAAQERYVASARAELASGDAAALRAYLGRERRDKRFDRTIEKAIRDGKPLPADLITRITGRYSDRLLLLRGEMLARTETMVALSKSRDDAMRQQITAGKFMAEDVTKKWRSAGDSRVRHTHRALNGKAVPMDGVFHSPSGAVLRHPGDPQAPVSEISGCRCWLEYKVDHLAGVVRRNRAA</sequence>
<accession>A0ABT1C7P4</accession>